<dbReference type="Gene3D" id="3.30.240.20">
    <property type="entry name" value="bsu07140 like domains"/>
    <property type="match status" value="1"/>
</dbReference>
<evidence type="ECO:0000256" key="5">
    <source>
        <dbReference type="ARBA" id="ARBA00022989"/>
    </source>
</evidence>
<keyword evidence="6 7" id="KW-0472">Membrane</keyword>
<dbReference type="STRING" id="195913.SAMN04488004_11763"/>
<organism evidence="9 10">
    <name type="scientific">Loktanella salsilacus</name>
    <dbReference type="NCBI Taxonomy" id="195913"/>
    <lineage>
        <taxon>Bacteria</taxon>
        <taxon>Pseudomonadati</taxon>
        <taxon>Pseudomonadota</taxon>
        <taxon>Alphaproteobacteria</taxon>
        <taxon>Rhodobacterales</taxon>
        <taxon>Roseobacteraceae</taxon>
        <taxon>Loktanella</taxon>
    </lineage>
</organism>
<evidence type="ECO:0000256" key="2">
    <source>
        <dbReference type="ARBA" id="ARBA00006448"/>
    </source>
</evidence>
<proteinExistence type="inferred from homology"/>
<keyword evidence="4 7" id="KW-0812">Transmembrane</keyword>
<keyword evidence="10" id="KW-1185">Reference proteome</keyword>
<dbReference type="InterPro" id="IPR007353">
    <property type="entry name" value="DUF421"/>
</dbReference>
<feature type="domain" description="YetF C-terminal" evidence="8">
    <location>
        <begin position="87"/>
        <end position="152"/>
    </location>
</feature>
<dbReference type="EMBL" id="FOTF01000017">
    <property type="protein sequence ID" value="SFL40724.1"/>
    <property type="molecule type" value="Genomic_DNA"/>
</dbReference>
<evidence type="ECO:0000256" key="1">
    <source>
        <dbReference type="ARBA" id="ARBA00004651"/>
    </source>
</evidence>
<evidence type="ECO:0000256" key="3">
    <source>
        <dbReference type="ARBA" id="ARBA00022475"/>
    </source>
</evidence>
<keyword evidence="3" id="KW-1003">Cell membrane</keyword>
<evidence type="ECO:0000259" key="8">
    <source>
        <dbReference type="Pfam" id="PF04239"/>
    </source>
</evidence>
<evidence type="ECO:0000256" key="7">
    <source>
        <dbReference type="SAM" id="Phobius"/>
    </source>
</evidence>
<protein>
    <recommendedName>
        <fullName evidence="8">YetF C-terminal domain-containing protein</fullName>
    </recommendedName>
</protein>
<evidence type="ECO:0000313" key="10">
    <source>
        <dbReference type="Proteomes" id="UP000199550"/>
    </source>
</evidence>
<feature type="transmembrane region" description="Helical" evidence="7">
    <location>
        <begin position="37"/>
        <end position="54"/>
    </location>
</feature>
<dbReference type="PANTHER" id="PTHR34582:SF6">
    <property type="entry name" value="UPF0702 TRANSMEMBRANE PROTEIN YCAP"/>
    <property type="match status" value="1"/>
</dbReference>
<sequence length="164" mass="17784">MLSPFIQIIVQSVGAIVFVVALTRVFGLRSFSKMSGFDFAVTVAIGSVVATTTMSTTTPFWQGALALATLFSVQFIIAQARSRLKGLVDVTDNDPLLIMRDGEILHDNLHRSGMTTGDLIGKLREANALEFSQIRAVVFEPTGDVSVLHGDKMDDRLLDGVRQA</sequence>
<dbReference type="RefSeq" id="WP_090190639.1">
    <property type="nucleotide sequence ID" value="NZ_FOTF01000017.1"/>
</dbReference>
<evidence type="ECO:0000256" key="4">
    <source>
        <dbReference type="ARBA" id="ARBA00022692"/>
    </source>
</evidence>
<accession>A0A1I4HF34</accession>
<evidence type="ECO:0000256" key="6">
    <source>
        <dbReference type="ARBA" id="ARBA00023136"/>
    </source>
</evidence>
<dbReference type="OrthoDB" id="9793799at2"/>
<gene>
    <name evidence="9" type="ORF">SAMN04488004_11763</name>
</gene>
<dbReference type="PANTHER" id="PTHR34582">
    <property type="entry name" value="UPF0702 TRANSMEMBRANE PROTEIN YCAP"/>
    <property type="match status" value="1"/>
</dbReference>
<reference evidence="10" key="1">
    <citation type="submission" date="2016-10" db="EMBL/GenBank/DDBJ databases">
        <authorList>
            <person name="Varghese N."/>
            <person name="Submissions S."/>
        </authorList>
    </citation>
    <scope>NUCLEOTIDE SEQUENCE [LARGE SCALE GENOMIC DNA]</scope>
    <source>
        <strain evidence="10">DSM 16199</strain>
    </source>
</reference>
<dbReference type="GO" id="GO:0005886">
    <property type="term" value="C:plasma membrane"/>
    <property type="evidence" value="ECO:0007669"/>
    <property type="project" value="UniProtKB-SubCell"/>
</dbReference>
<dbReference type="Pfam" id="PF04239">
    <property type="entry name" value="DUF421"/>
    <property type="match status" value="1"/>
</dbReference>
<name>A0A1I4HF34_9RHOB</name>
<dbReference type="InterPro" id="IPR023090">
    <property type="entry name" value="UPF0702_alpha/beta_dom_sf"/>
</dbReference>
<feature type="transmembrane region" description="Helical" evidence="7">
    <location>
        <begin position="6"/>
        <end position="25"/>
    </location>
</feature>
<dbReference type="Proteomes" id="UP000199550">
    <property type="component" value="Unassembled WGS sequence"/>
</dbReference>
<evidence type="ECO:0000313" key="9">
    <source>
        <dbReference type="EMBL" id="SFL40724.1"/>
    </source>
</evidence>
<dbReference type="AlphaFoldDB" id="A0A1I4HF34"/>
<comment type="subcellular location">
    <subcellularLocation>
        <location evidence="1">Cell membrane</location>
        <topology evidence="1">Multi-pass membrane protein</topology>
    </subcellularLocation>
</comment>
<keyword evidence="5 7" id="KW-1133">Transmembrane helix</keyword>
<comment type="similarity">
    <text evidence="2">Belongs to the UPF0702 family.</text>
</comment>